<accession>G9EIK1</accession>
<dbReference type="Proteomes" id="UP000002770">
    <property type="component" value="Unassembled WGS sequence"/>
</dbReference>
<keyword evidence="2" id="KW-1185">Reference proteome</keyword>
<dbReference type="InParanoid" id="G9EIK1"/>
<organism evidence="1 2">
    <name type="scientific">Legionella drancourtii LLAP12</name>
    <dbReference type="NCBI Taxonomy" id="658187"/>
    <lineage>
        <taxon>Bacteria</taxon>
        <taxon>Pseudomonadati</taxon>
        <taxon>Pseudomonadota</taxon>
        <taxon>Gammaproteobacteria</taxon>
        <taxon>Legionellales</taxon>
        <taxon>Legionellaceae</taxon>
        <taxon>Legionella</taxon>
    </lineage>
</organism>
<protein>
    <submittedName>
        <fullName evidence="1">Uncharacterized protein</fullName>
    </submittedName>
</protein>
<dbReference type="AlphaFoldDB" id="G9EIK1"/>
<reference evidence="1 2" key="1">
    <citation type="journal article" date="2011" name="BMC Genomics">
        <title>Insight into cross-talk between intra-amoebal pathogens.</title>
        <authorList>
            <person name="Gimenez G."/>
            <person name="Bertelli C."/>
            <person name="Moliner C."/>
            <person name="Robert C."/>
            <person name="Raoult D."/>
            <person name="Fournier P.E."/>
            <person name="Greub G."/>
        </authorList>
    </citation>
    <scope>NUCLEOTIDE SEQUENCE [LARGE SCALE GENOMIC DNA]</scope>
    <source>
        <strain evidence="1 2">LLAP12</strain>
    </source>
</reference>
<dbReference type="EMBL" id="JH413793">
    <property type="protein sequence ID" value="EHL32769.1"/>
    <property type="molecule type" value="Genomic_DNA"/>
</dbReference>
<dbReference type="RefSeq" id="WP_006868998.1">
    <property type="nucleotide sequence ID" value="NZ_JH413793.1"/>
</dbReference>
<sequence>MKSLENANSDRLVIMDEHWLMFEPLSEMEGFKELQKQAQEFGATIKQAIINRLEIDKQCNTKSD</sequence>
<gene>
    <name evidence="1" type="ORF">LDG_5006</name>
</gene>
<evidence type="ECO:0000313" key="2">
    <source>
        <dbReference type="Proteomes" id="UP000002770"/>
    </source>
</evidence>
<dbReference type="STRING" id="658187.LDG_5006"/>
<dbReference type="OrthoDB" id="5640041at2"/>
<dbReference type="HOGENOM" id="CLU_2862256_0_0_6"/>
<name>G9EIK1_9GAMM</name>
<evidence type="ECO:0000313" key="1">
    <source>
        <dbReference type="EMBL" id="EHL32769.1"/>
    </source>
</evidence>
<proteinExistence type="predicted"/>